<dbReference type="Pfam" id="PF03793">
    <property type="entry name" value="PASTA"/>
    <property type="match status" value="1"/>
</dbReference>
<feature type="transmembrane region" description="Helical" evidence="2">
    <location>
        <begin position="317"/>
        <end position="343"/>
    </location>
</feature>
<organism evidence="4 5">
    <name type="scientific">Paenibacillus chartarius</name>
    <dbReference type="NCBI Taxonomy" id="747481"/>
    <lineage>
        <taxon>Bacteria</taxon>
        <taxon>Bacillati</taxon>
        <taxon>Bacillota</taxon>
        <taxon>Bacilli</taxon>
        <taxon>Bacillales</taxon>
        <taxon>Paenibacillaceae</taxon>
        <taxon>Paenibacillus</taxon>
    </lineage>
</organism>
<dbReference type="InterPro" id="IPR005543">
    <property type="entry name" value="PASTA_dom"/>
</dbReference>
<keyword evidence="2" id="KW-0472">Membrane</keyword>
<keyword evidence="2" id="KW-1133">Transmembrane helix</keyword>
<dbReference type="Gene3D" id="3.30.10.20">
    <property type="match status" value="1"/>
</dbReference>
<dbReference type="PROSITE" id="PS51178">
    <property type="entry name" value="PASTA"/>
    <property type="match status" value="1"/>
</dbReference>
<feature type="region of interest" description="Disordered" evidence="1">
    <location>
        <begin position="259"/>
        <end position="278"/>
    </location>
</feature>
<feature type="region of interest" description="Disordered" evidence="1">
    <location>
        <begin position="286"/>
        <end position="314"/>
    </location>
</feature>
<evidence type="ECO:0000256" key="1">
    <source>
        <dbReference type="SAM" id="MobiDB-lite"/>
    </source>
</evidence>
<keyword evidence="5" id="KW-1185">Reference proteome</keyword>
<dbReference type="CDD" id="cd06577">
    <property type="entry name" value="PASTA_pknB"/>
    <property type="match status" value="1"/>
</dbReference>
<dbReference type="Proteomes" id="UP001589776">
    <property type="component" value="Unassembled WGS sequence"/>
</dbReference>
<feature type="compositionally biased region" description="Acidic residues" evidence="1">
    <location>
        <begin position="296"/>
        <end position="311"/>
    </location>
</feature>
<feature type="region of interest" description="Disordered" evidence="1">
    <location>
        <begin position="447"/>
        <end position="468"/>
    </location>
</feature>
<feature type="compositionally biased region" description="Low complexity" evidence="1">
    <location>
        <begin position="361"/>
        <end position="381"/>
    </location>
</feature>
<proteinExistence type="predicted"/>
<keyword evidence="2" id="KW-0812">Transmembrane</keyword>
<evidence type="ECO:0000256" key="2">
    <source>
        <dbReference type="SAM" id="Phobius"/>
    </source>
</evidence>
<protein>
    <submittedName>
        <fullName evidence="4">PASTA domain-containing protein</fullName>
    </submittedName>
</protein>
<feature type="domain" description="PASTA" evidence="3">
    <location>
        <begin position="402"/>
        <end position="465"/>
    </location>
</feature>
<name>A0ABV6DQN3_9BACL</name>
<evidence type="ECO:0000313" key="5">
    <source>
        <dbReference type="Proteomes" id="UP001589776"/>
    </source>
</evidence>
<reference evidence="4 5" key="1">
    <citation type="submission" date="2024-09" db="EMBL/GenBank/DDBJ databases">
        <authorList>
            <person name="Sun Q."/>
            <person name="Mori K."/>
        </authorList>
    </citation>
    <scope>NUCLEOTIDE SEQUENCE [LARGE SCALE GENOMIC DNA]</scope>
    <source>
        <strain evidence="4 5">CCM 7759</strain>
    </source>
</reference>
<comment type="caution">
    <text evidence="4">The sequence shown here is derived from an EMBL/GenBank/DDBJ whole genome shotgun (WGS) entry which is preliminary data.</text>
</comment>
<evidence type="ECO:0000259" key="3">
    <source>
        <dbReference type="PROSITE" id="PS51178"/>
    </source>
</evidence>
<gene>
    <name evidence="4" type="ORF">ACFFK0_21325</name>
</gene>
<dbReference type="SMART" id="SM00740">
    <property type="entry name" value="PASTA"/>
    <property type="match status" value="1"/>
</dbReference>
<dbReference type="RefSeq" id="WP_377472391.1">
    <property type="nucleotide sequence ID" value="NZ_JBHLWN010000077.1"/>
</dbReference>
<evidence type="ECO:0000313" key="4">
    <source>
        <dbReference type="EMBL" id="MFC0214955.1"/>
    </source>
</evidence>
<sequence length="468" mass="50076">MDSNFGSRYTMNGAVKELTYGRLHEADDQALSRRVYLYELRGGQTGPERRDALLRGASFNHDAFMHILDVGFVGNSSFAVFKADGGAPLLEVLRRHGLDAEDVVKQVYELGLAMLEAAEEGVFGYGVLADNIWLGSGGRLMPIHYWEPGEERAKGAAGLCGLLRQLLLKDAAAANWRTVSEPRLRIALHRLQLDRMEALLSVMDRVHREKLALANFLVLLQGCLPDTAPKEELAAQPPIEDHAAAQPDVLPSLSARPFAEPVRPTQSEPGEDTSVLRPPALPVVRVASHIPGEPEVKDEDARDDEPSGEEEEPRRPLWLRLTVVAGAACIFVVVFIGCLAMFFSSGGERADTASAPSSGEPAAQASPPTAAAAPVRQEAAPTQPPKTSEPNPAPNQPAANNGPTSVPKLIGLTRAEAEKTALAAGLRYSFSIIHSDAPQGTVFEQEPAAGTAAARGDSVKFSVSRGSQ</sequence>
<dbReference type="EMBL" id="JBHLWN010000077">
    <property type="protein sequence ID" value="MFC0214955.1"/>
    <property type="molecule type" value="Genomic_DNA"/>
</dbReference>
<accession>A0ABV6DQN3</accession>
<feature type="region of interest" description="Disordered" evidence="1">
    <location>
        <begin position="348"/>
        <end position="407"/>
    </location>
</feature>